<evidence type="ECO:0000256" key="2">
    <source>
        <dbReference type="SAM" id="MobiDB-lite"/>
    </source>
</evidence>
<dbReference type="GO" id="GO:0003682">
    <property type="term" value="F:chromatin binding"/>
    <property type="evidence" value="ECO:0007669"/>
    <property type="project" value="TreeGrafter"/>
</dbReference>
<feature type="compositionally biased region" description="Acidic residues" evidence="2">
    <location>
        <begin position="541"/>
        <end position="555"/>
    </location>
</feature>
<keyword evidence="1" id="KW-0539">Nucleus</keyword>
<feature type="compositionally biased region" description="Low complexity" evidence="2">
    <location>
        <begin position="321"/>
        <end position="333"/>
    </location>
</feature>
<dbReference type="OrthoDB" id="418242at2759"/>
<dbReference type="PANTHER" id="PTHR21704">
    <property type="entry name" value="NIPPED-B-LIKE PROTEIN DELANGIN SCC2-RELATED"/>
    <property type="match status" value="1"/>
</dbReference>
<organism evidence="4 5">
    <name type="scientific">Serendipita vermifera MAFF 305830</name>
    <dbReference type="NCBI Taxonomy" id="933852"/>
    <lineage>
        <taxon>Eukaryota</taxon>
        <taxon>Fungi</taxon>
        <taxon>Dikarya</taxon>
        <taxon>Basidiomycota</taxon>
        <taxon>Agaricomycotina</taxon>
        <taxon>Agaricomycetes</taxon>
        <taxon>Sebacinales</taxon>
        <taxon>Serendipitaceae</taxon>
        <taxon>Serendipita</taxon>
    </lineage>
</organism>
<feature type="compositionally biased region" description="Basic and acidic residues" evidence="2">
    <location>
        <begin position="342"/>
        <end position="352"/>
    </location>
</feature>
<dbReference type="InterPro" id="IPR033031">
    <property type="entry name" value="Scc2/Nipped-B"/>
</dbReference>
<feature type="region of interest" description="Disordered" evidence="2">
    <location>
        <begin position="500"/>
        <end position="555"/>
    </location>
</feature>
<name>A0A0C3B2N2_SERVB</name>
<feature type="domain" description="Sister chromatid cohesion C-terminal" evidence="3">
    <location>
        <begin position="1593"/>
        <end position="1777"/>
    </location>
</feature>
<dbReference type="Pfam" id="PF12830">
    <property type="entry name" value="Nipped-B_C"/>
    <property type="match status" value="1"/>
</dbReference>
<sequence>MDDRQNPANGWQRPPQSRNADPRTLLATYPMASVTPVMHPGSHLSSLTQVAPLPIYMQPELVPGMVQDAFSPSNPQAMRNSFLNRLSVPTMPTNVQERAFWEANQQQASRSIAQQAAAYPNVPNEQANRYSNFNMPSNRRPNPDIASYASHPPTSAYAQSILSSGPFASRQPDRLPFPSYPPTHYPPPSESTHFFNQFLQTKTQEMRQARAQEMQAYHTPRPSSTPSLYNPNTDPMSRPPSVSPQKRKAIGEPVDSPSVKRVHSVDHMSWSPTKQSKPDANTLQPVPVTSIPTAHPNQTPFVQVTKPPGWSTPRSTVNALQQRMSSQPSMSSPLTVTPSPKKQKDENWHAGDSDDDGYDSRIVPPSTQSRPGDRDERNSTERFISYIEDIFEAEDSLPADPPTSPNSDSYDFFSKLTSDWTRPNLNIRTIAKFTKLVEHIAHPAKRTRIDALSHSPSPGHSEELANVEFHQLSRVIKILERTVLLGEDVDPFEGPTVKAFKGTAAAPTNSGKSPAKGKKVKRDKSPSEGRKTRSKSRTPVEPDDPIEQQEEDGEVDEDKIAHALRAAKESVLAADACLALLGADHLPKQLYSEELITACLNVVKNQLTRIIYPFLEAGNDFQDHVSKALIRVVKQSDAYAKTQRGVVAEIFQTLVSILPRIDTLVRRTDFTMSDSITIQAVFISIGPFFVADPSADGRSGKGSVIMSTLGGPTALRGLSLSALSLIRSLFANNEEQRAWIVEEILTSLIKIPDLKHKSGQFRLRDGKSIHTVSALLFQLVQTSPHMLRHECNNIAKQRRFAPPSDQETLLSESERAEISLYSKGLDSAHRVAKTIVVFLTQRSGKTKAAKSSNEAEYRAILDNLISDLLTVLYLPEWPAAAVLLGVATRLFVASLDDVKTNASVDNSATRSTALEHLGTIASRLRAVSLRSNISDPKLPPILHSLDEGIKAEDNEKIGLTIAAHEEMAAYLARKSLEDSSNASAQDLSGAIWGHEMATALTALEARITELESTGQQSVDKTFILGAFPKIKGAMQDVWRDAHVDVFSVSTENDNSRVEKVSERLGNLSPLNAAFDPVLNVILGSLDAAAVFMRTKALRALGQILTSDPLVLKKPNVRLAIEEHLLDNSPAVRDAAVELIGKYVVQLPEVAGDYYEKIADRILDTGLGVRKRVIKLLKVFYLATSDIPRRVDIASRLAHRMLDEDDGVKDLAVKALEEVWFEGDLPPADPPQNEEQPSNMPTVLVILGVVSQKDRQANVSDFLHRIVTEKPPKEAQQLHDRYTRICDTLIDTLVDGRAAMGFSVLSCVKAVQIFVDAKPSIISSAKAASLLPYLKNASTTEEQNIADNLLRIFRACIPSMTKAALKFGQELQTSLQLMIVKPSSAGGLQTMQEAIACFCVVVNHLTHDYARAIGLLKSCLVRLNDSSKKLQAQPENATLSRQMQLLVCMVALLGEHCNMDKIREDHKDLATDINSITRNSVNEHIYKTMVKLYTASPDSTLRNRVLQCLGFLFRAYPTLMTHESSAHLMDQIFSSGDEEAKTRLLKILQDFLSSESAKHAAQEKAASANKKAAKGVDMEAFVGNTHGFAESGVSSAIVQRYLPEILDAALVQSPIIQNAAVDILGFTIKQGLAHPLQCLPVIIALETTDNQQLSGRASALHTILHTKHASLIHSRYLECAQVAFRYQQTTSKGETVQGFRTSTTTTAVLHKWYSLVKEKRQTRLDFIRTITKAFDVDSTKLSSTDEEVQFVRFVVENLSAFDYKTQEEVLAVIRAVTNVLSVSGMQMMEVLAPSDLMRQLHSGGNGQEAGQAPEEMVTPVHPRSFEPFSMARASVILAMLLLLKSHLKAAFGLSEDKCSKWVPGKKSAIGDKGAVRKIDRPLYWDRLPFAIAPIQFPEDVTQQQERFVQLWEADPIIAEPEDEMALDG</sequence>
<comment type="similarity">
    <text evidence="1">Belongs to the SCC2/Nipped-B family.</text>
</comment>
<dbReference type="GO" id="GO:0140588">
    <property type="term" value="P:chromatin looping"/>
    <property type="evidence" value="ECO:0007669"/>
    <property type="project" value="InterPro"/>
</dbReference>
<dbReference type="HOGENOM" id="CLU_000655_0_0_1"/>
<reference evidence="5" key="2">
    <citation type="submission" date="2015-01" db="EMBL/GenBank/DDBJ databases">
        <title>Evolutionary Origins and Diversification of the Mycorrhizal Mutualists.</title>
        <authorList>
            <consortium name="DOE Joint Genome Institute"/>
            <consortium name="Mycorrhizal Genomics Consortium"/>
            <person name="Kohler A."/>
            <person name="Kuo A."/>
            <person name="Nagy L.G."/>
            <person name="Floudas D."/>
            <person name="Copeland A."/>
            <person name="Barry K.W."/>
            <person name="Cichocki N."/>
            <person name="Veneault-Fourrey C."/>
            <person name="LaButti K."/>
            <person name="Lindquist E.A."/>
            <person name="Lipzen A."/>
            <person name="Lundell T."/>
            <person name="Morin E."/>
            <person name="Murat C."/>
            <person name="Riley R."/>
            <person name="Ohm R."/>
            <person name="Sun H."/>
            <person name="Tunlid A."/>
            <person name="Henrissat B."/>
            <person name="Grigoriev I.V."/>
            <person name="Hibbett D.S."/>
            <person name="Martin F."/>
        </authorList>
    </citation>
    <scope>NUCLEOTIDE SEQUENCE [LARGE SCALE GENOMIC DNA]</scope>
    <source>
        <strain evidence="5">MAFF 305830</strain>
    </source>
</reference>
<proteinExistence type="inferred from homology"/>
<dbReference type="GO" id="GO:1990414">
    <property type="term" value="P:replication-born double-strand break repair via sister chromatid exchange"/>
    <property type="evidence" value="ECO:0007669"/>
    <property type="project" value="TreeGrafter"/>
</dbReference>
<dbReference type="InterPro" id="IPR016024">
    <property type="entry name" value="ARM-type_fold"/>
</dbReference>
<feature type="region of interest" description="Disordered" evidence="2">
    <location>
        <begin position="165"/>
        <end position="193"/>
    </location>
</feature>
<gene>
    <name evidence="4" type="ORF">M408DRAFT_330973</name>
</gene>
<dbReference type="InterPro" id="IPR024986">
    <property type="entry name" value="Nipped-B_C"/>
</dbReference>
<dbReference type="GO" id="GO:0010468">
    <property type="term" value="P:regulation of gene expression"/>
    <property type="evidence" value="ECO:0007669"/>
    <property type="project" value="InterPro"/>
</dbReference>
<accession>A0A0C3B2N2</accession>
<feature type="region of interest" description="Disordered" evidence="2">
    <location>
        <begin position="205"/>
        <end position="379"/>
    </location>
</feature>
<evidence type="ECO:0000259" key="3">
    <source>
        <dbReference type="Pfam" id="PF12830"/>
    </source>
</evidence>
<keyword evidence="5" id="KW-1185">Reference proteome</keyword>
<evidence type="ECO:0000313" key="5">
    <source>
        <dbReference type="Proteomes" id="UP000054097"/>
    </source>
</evidence>
<evidence type="ECO:0000256" key="1">
    <source>
        <dbReference type="RuleBase" id="RU364107"/>
    </source>
</evidence>
<dbReference type="GO" id="GO:0061775">
    <property type="term" value="F:cohesin loader activity"/>
    <property type="evidence" value="ECO:0007669"/>
    <property type="project" value="InterPro"/>
</dbReference>
<dbReference type="GO" id="GO:0034087">
    <property type="term" value="P:establishment of mitotic sister chromatid cohesion"/>
    <property type="evidence" value="ECO:0007669"/>
    <property type="project" value="TreeGrafter"/>
</dbReference>
<keyword evidence="1" id="KW-0131">Cell cycle</keyword>
<dbReference type="GO" id="GO:0090694">
    <property type="term" value="C:Scc2-Scc4 cohesin loading complex"/>
    <property type="evidence" value="ECO:0007669"/>
    <property type="project" value="TreeGrafter"/>
</dbReference>
<feature type="compositionally biased region" description="Polar residues" evidence="2">
    <location>
        <begin position="270"/>
        <end position="284"/>
    </location>
</feature>
<dbReference type="InterPro" id="IPR011989">
    <property type="entry name" value="ARM-like"/>
</dbReference>
<evidence type="ECO:0000313" key="4">
    <source>
        <dbReference type="EMBL" id="KIM25776.1"/>
    </source>
</evidence>
<dbReference type="Proteomes" id="UP000054097">
    <property type="component" value="Unassembled WGS sequence"/>
</dbReference>
<keyword evidence="1" id="KW-0677">Repeat</keyword>
<dbReference type="STRING" id="933852.A0A0C3B2N2"/>
<dbReference type="Pfam" id="PF20168">
    <property type="entry name" value="PDS5"/>
    <property type="match status" value="1"/>
</dbReference>
<protein>
    <recommendedName>
        <fullName evidence="1">Sister chromatid cohesion protein</fullName>
    </recommendedName>
</protein>
<dbReference type="EMBL" id="KN824311">
    <property type="protein sequence ID" value="KIM25776.1"/>
    <property type="molecule type" value="Genomic_DNA"/>
</dbReference>
<dbReference type="Gene3D" id="1.25.10.10">
    <property type="entry name" value="Leucine-rich Repeat Variant"/>
    <property type="match status" value="1"/>
</dbReference>
<dbReference type="SUPFAM" id="SSF48371">
    <property type="entry name" value="ARM repeat"/>
    <property type="match status" value="1"/>
</dbReference>
<feature type="compositionally biased region" description="Polar residues" evidence="2">
    <location>
        <begin position="1"/>
        <end position="19"/>
    </location>
</feature>
<reference evidence="4 5" key="1">
    <citation type="submission" date="2014-04" db="EMBL/GenBank/DDBJ databases">
        <authorList>
            <consortium name="DOE Joint Genome Institute"/>
            <person name="Kuo A."/>
            <person name="Zuccaro A."/>
            <person name="Kohler A."/>
            <person name="Nagy L.G."/>
            <person name="Floudas D."/>
            <person name="Copeland A."/>
            <person name="Barry K.W."/>
            <person name="Cichocki N."/>
            <person name="Veneault-Fourrey C."/>
            <person name="LaButti K."/>
            <person name="Lindquist E.A."/>
            <person name="Lipzen A."/>
            <person name="Lundell T."/>
            <person name="Morin E."/>
            <person name="Murat C."/>
            <person name="Sun H."/>
            <person name="Tunlid A."/>
            <person name="Henrissat B."/>
            <person name="Grigoriev I.V."/>
            <person name="Hibbett D.S."/>
            <person name="Martin F."/>
            <person name="Nordberg H.P."/>
            <person name="Cantor M.N."/>
            <person name="Hua S.X."/>
        </authorList>
    </citation>
    <scope>NUCLEOTIDE SEQUENCE [LARGE SCALE GENOMIC DNA]</scope>
    <source>
        <strain evidence="4 5">MAFF 305830</strain>
    </source>
</reference>
<feature type="compositionally biased region" description="Polar residues" evidence="2">
    <location>
        <begin position="221"/>
        <end position="235"/>
    </location>
</feature>
<dbReference type="GO" id="GO:0071169">
    <property type="term" value="P:establishment of protein localization to chromatin"/>
    <property type="evidence" value="ECO:0007669"/>
    <property type="project" value="TreeGrafter"/>
</dbReference>
<dbReference type="CDD" id="cd23958">
    <property type="entry name" value="SCC2"/>
    <property type="match status" value="1"/>
</dbReference>
<feature type="compositionally biased region" description="Pro residues" evidence="2">
    <location>
        <begin position="178"/>
        <end position="189"/>
    </location>
</feature>
<dbReference type="PANTHER" id="PTHR21704:SF18">
    <property type="entry name" value="NIPPED-B-LIKE PROTEIN"/>
    <property type="match status" value="1"/>
</dbReference>
<feature type="compositionally biased region" description="Polar residues" evidence="2">
    <location>
        <begin position="290"/>
        <end position="302"/>
    </location>
</feature>
<comment type="subcellular location">
    <subcellularLocation>
        <location evidence="1">Nucleus</location>
    </subcellularLocation>
</comment>
<feature type="region of interest" description="Disordered" evidence="2">
    <location>
        <begin position="1"/>
        <end position="22"/>
    </location>
</feature>